<evidence type="ECO:0000313" key="9">
    <source>
        <dbReference type="EMBL" id="EAR90936.2"/>
    </source>
</evidence>
<evidence type="ECO:0000256" key="6">
    <source>
        <dbReference type="ARBA" id="ARBA00023242"/>
    </source>
</evidence>
<evidence type="ECO:0000259" key="8">
    <source>
        <dbReference type="PROSITE" id="PS51437"/>
    </source>
</evidence>
<feature type="domain" description="CG-1" evidence="8">
    <location>
        <begin position="3"/>
        <end position="136"/>
    </location>
</feature>
<dbReference type="GO" id="GO:0005634">
    <property type="term" value="C:nucleus"/>
    <property type="evidence" value="ECO:0007669"/>
    <property type="project" value="UniProtKB-SubCell"/>
</dbReference>
<dbReference type="InterPro" id="IPR036770">
    <property type="entry name" value="Ankyrin_rpt-contain_sf"/>
</dbReference>
<reference evidence="10" key="1">
    <citation type="journal article" date="2006" name="PLoS Biol.">
        <title>Macronuclear genome sequence of the ciliate Tetrahymena thermophila, a model eukaryote.</title>
        <authorList>
            <person name="Eisen J.A."/>
            <person name="Coyne R.S."/>
            <person name="Wu M."/>
            <person name="Wu D."/>
            <person name="Thiagarajan M."/>
            <person name="Wortman J.R."/>
            <person name="Badger J.H."/>
            <person name="Ren Q."/>
            <person name="Amedeo P."/>
            <person name="Jones K.M."/>
            <person name="Tallon L.J."/>
            <person name="Delcher A.L."/>
            <person name="Salzberg S.L."/>
            <person name="Silva J.C."/>
            <person name="Haas B.J."/>
            <person name="Majoros W.H."/>
            <person name="Farzad M."/>
            <person name="Carlton J.M."/>
            <person name="Smith R.K. Jr."/>
            <person name="Garg J."/>
            <person name="Pearlman R.E."/>
            <person name="Karrer K.M."/>
            <person name="Sun L."/>
            <person name="Manning G."/>
            <person name="Elde N.C."/>
            <person name="Turkewitz A.P."/>
            <person name="Asai D.J."/>
            <person name="Wilkes D.E."/>
            <person name="Wang Y."/>
            <person name="Cai H."/>
            <person name="Collins K."/>
            <person name="Stewart B.A."/>
            <person name="Lee S.R."/>
            <person name="Wilamowska K."/>
            <person name="Weinberg Z."/>
            <person name="Ruzzo W.L."/>
            <person name="Wloga D."/>
            <person name="Gaertig J."/>
            <person name="Frankel J."/>
            <person name="Tsao C.-C."/>
            <person name="Gorovsky M.A."/>
            <person name="Keeling P.J."/>
            <person name="Waller R.F."/>
            <person name="Patron N.J."/>
            <person name="Cherry J.M."/>
            <person name="Stover N.A."/>
            <person name="Krieger C.J."/>
            <person name="del Toro C."/>
            <person name="Ryder H.F."/>
            <person name="Williamson S.C."/>
            <person name="Barbeau R.A."/>
            <person name="Hamilton E.P."/>
            <person name="Orias E."/>
        </authorList>
    </citation>
    <scope>NUCLEOTIDE SEQUENCE [LARGE SCALE GENOMIC DNA]</scope>
    <source>
        <strain evidence="10">SB210</strain>
    </source>
</reference>
<evidence type="ECO:0000256" key="1">
    <source>
        <dbReference type="ARBA" id="ARBA00004123"/>
    </source>
</evidence>
<dbReference type="EMBL" id="GG662793">
    <property type="protein sequence ID" value="EAR90936.2"/>
    <property type="molecule type" value="Genomic_DNA"/>
</dbReference>
<evidence type="ECO:0000256" key="5">
    <source>
        <dbReference type="ARBA" id="ARBA00023163"/>
    </source>
</evidence>
<dbReference type="PANTHER" id="PTHR23335">
    <property type="entry name" value="CALMODULIN-BINDING TRANSCRIPTION ACTIVATOR CAMTA"/>
    <property type="match status" value="1"/>
</dbReference>
<proteinExistence type="inferred from homology"/>
<keyword evidence="6" id="KW-0539">Nucleus</keyword>
<organism evidence="9 10">
    <name type="scientific">Tetrahymena thermophila (strain SB210)</name>
    <dbReference type="NCBI Taxonomy" id="312017"/>
    <lineage>
        <taxon>Eukaryota</taxon>
        <taxon>Sar</taxon>
        <taxon>Alveolata</taxon>
        <taxon>Ciliophora</taxon>
        <taxon>Intramacronucleata</taxon>
        <taxon>Oligohymenophorea</taxon>
        <taxon>Hymenostomatida</taxon>
        <taxon>Tetrahymenina</taxon>
        <taxon>Tetrahymenidae</taxon>
        <taxon>Tetrahymena</taxon>
    </lineage>
</organism>
<keyword evidence="10" id="KW-1185">Reference proteome</keyword>
<keyword evidence="3" id="KW-0040">ANK repeat</keyword>
<comment type="similarity">
    <text evidence="2">Belongs to the CAMTA family.</text>
</comment>
<feature type="compositionally biased region" description="Low complexity" evidence="7">
    <location>
        <begin position="786"/>
        <end position="901"/>
    </location>
</feature>
<dbReference type="SMART" id="SM01076">
    <property type="entry name" value="CG-1"/>
    <property type="match status" value="1"/>
</dbReference>
<dbReference type="InParanoid" id="I7MDT8"/>
<dbReference type="PROSITE" id="PS50096">
    <property type="entry name" value="IQ"/>
    <property type="match status" value="1"/>
</dbReference>
<dbReference type="GO" id="GO:0003690">
    <property type="term" value="F:double-stranded DNA binding"/>
    <property type="evidence" value="ECO:0007669"/>
    <property type="project" value="TreeGrafter"/>
</dbReference>
<evidence type="ECO:0000256" key="7">
    <source>
        <dbReference type="SAM" id="MobiDB-lite"/>
    </source>
</evidence>
<dbReference type="PANTHER" id="PTHR23335:SF1">
    <property type="entry name" value="CALMODULIN-BINDING TRANSCRIPTION ACTIVATOR, ISOFORM F"/>
    <property type="match status" value="1"/>
</dbReference>
<comment type="subcellular location">
    <subcellularLocation>
        <location evidence="1">Nucleus</location>
    </subcellularLocation>
</comment>
<dbReference type="Proteomes" id="UP000009168">
    <property type="component" value="Unassembled WGS sequence"/>
</dbReference>
<dbReference type="GeneID" id="7836599"/>
<evidence type="ECO:0000256" key="3">
    <source>
        <dbReference type="ARBA" id="ARBA00023043"/>
    </source>
</evidence>
<evidence type="ECO:0000256" key="4">
    <source>
        <dbReference type="ARBA" id="ARBA00023159"/>
    </source>
</evidence>
<dbReference type="InterPro" id="IPR005559">
    <property type="entry name" value="CG-1_dom"/>
</dbReference>
<name>I7MDT8_TETTS</name>
<protein>
    <submittedName>
        <fullName evidence="9">IQ calmodulin-binding motif protein, putative</fullName>
    </submittedName>
</protein>
<evidence type="ECO:0000256" key="2">
    <source>
        <dbReference type="ARBA" id="ARBA00008267"/>
    </source>
</evidence>
<dbReference type="OrthoDB" id="295348at2759"/>
<dbReference type="KEGG" id="tet:TTHERM_00145410"/>
<keyword evidence="4" id="KW-0010">Activator</keyword>
<dbReference type="InterPro" id="IPR013783">
    <property type="entry name" value="Ig-like_fold"/>
</dbReference>
<dbReference type="Gene3D" id="2.60.40.10">
    <property type="entry name" value="Immunoglobulins"/>
    <property type="match status" value="1"/>
</dbReference>
<feature type="region of interest" description="Disordered" evidence="7">
    <location>
        <begin position="1330"/>
        <end position="1382"/>
    </location>
</feature>
<feature type="compositionally biased region" description="Acidic residues" evidence="7">
    <location>
        <begin position="1344"/>
        <end position="1375"/>
    </location>
</feature>
<dbReference type="eggNOG" id="KOG0520">
    <property type="taxonomic scope" value="Eukaryota"/>
</dbReference>
<feature type="region of interest" description="Disordered" evidence="7">
    <location>
        <begin position="786"/>
        <end position="933"/>
    </location>
</feature>
<dbReference type="InterPro" id="IPR014756">
    <property type="entry name" value="Ig_E-set"/>
</dbReference>
<accession>I7MDT8</accession>
<dbReference type="RefSeq" id="XP_001011181.2">
    <property type="nucleotide sequence ID" value="XM_001011181.2"/>
</dbReference>
<feature type="compositionally biased region" description="Low complexity" evidence="7">
    <location>
        <begin position="150"/>
        <end position="166"/>
    </location>
</feature>
<dbReference type="Gene3D" id="1.25.40.20">
    <property type="entry name" value="Ankyrin repeat-containing domain"/>
    <property type="match status" value="1"/>
</dbReference>
<dbReference type="Pfam" id="PF03859">
    <property type="entry name" value="CG-1"/>
    <property type="match status" value="1"/>
</dbReference>
<dbReference type="GO" id="GO:0003712">
    <property type="term" value="F:transcription coregulator activity"/>
    <property type="evidence" value="ECO:0007669"/>
    <property type="project" value="TreeGrafter"/>
</dbReference>
<dbReference type="PROSITE" id="PS51437">
    <property type="entry name" value="CG_1"/>
    <property type="match status" value="1"/>
</dbReference>
<dbReference type="Gene3D" id="1.20.5.190">
    <property type="match status" value="1"/>
</dbReference>
<feature type="compositionally biased region" description="Low complexity" evidence="7">
    <location>
        <begin position="909"/>
        <end position="928"/>
    </location>
</feature>
<feature type="region of interest" description="Disordered" evidence="7">
    <location>
        <begin position="150"/>
        <end position="169"/>
    </location>
</feature>
<keyword evidence="5" id="KW-0804">Transcription</keyword>
<dbReference type="GO" id="GO:0006357">
    <property type="term" value="P:regulation of transcription by RNA polymerase II"/>
    <property type="evidence" value="ECO:0007669"/>
    <property type="project" value="TreeGrafter"/>
</dbReference>
<evidence type="ECO:0000313" key="10">
    <source>
        <dbReference type="Proteomes" id="UP000009168"/>
    </source>
</evidence>
<dbReference type="SUPFAM" id="SSF81296">
    <property type="entry name" value="E set domains"/>
    <property type="match status" value="1"/>
</dbReference>
<dbReference type="STRING" id="312017.I7MDT8"/>
<dbReference type="SUPFAM" id="SSF48403">
    <property type="entry name" value="Ankyrin repeat"/>
    <property type="match status" value="1"/>
</dbReference>
<sequence>MNEISLINTAKIRWLKSQEILQILKDPPKGLIVEKIPTKPQNGDIFILDSKIIKRKWKQDGWTYMPRKQGIGFREDNENLRIGGENAITCYYSYIINGLLEGEEKIIVMNRRIYKLFPDGQYFFVHYLKDTAGASSNSVKETSLSIQSSSGTSIQSNQQQIQSSNSVETDYQDIQKKNLNINNQLESQLIQEQQQQTQNNQASKEEFLQQKKDFLQRHLSNNNNILNSTTISATSDLECSSKEHPFHLNDYTLFNQEESSYYSNSSPVCSTNQIISQKLQENNERYQLSGNTNKSQFSLSNCKYPANQQQKTQLIQQQNINSSAMEEENDQIVKNQFETQQNMQIQNQNQQQNKKIYQQNIPLINQCKNNTNNPCEFYNILSQDGEYDLKLDINSEGHSANHQIPLNINYTITQQIQQAQQNNNYNDLEDWQHDQYSNTNNQQQYKGNYDSYQGIDRSNQIQNRNHEFQQLDLERNFDEMIQYGEENFRNTDNSIQQNVYEESEYINRNTNLQNTNGATFIKNYQTNIYESQKQSGQFPSNSTMQSHINQQNNSFQINQENQVFQKGNHQKQSQIHSRQFNQIQLQQQQQIQKDNPIKSSNTNQLLNYLNKDTVSNQFTNPPSYSKLQERIIELEERLQKLEFGNIRQQTDQNLIESMTYPQNQADNNHLGIFNNAQNINVQNENNQKFKNLNYEVKNQSIFIPNQNQKLFIQEQQLPQLNLDSQNQLDLNQKILSQKKQQNTFYNNHKDVIQQPDENIQINQNVICQIPQIEKKQQFDQNFIQNTYNQNTNNNNNSYNLNNKNNSNSYNSNSSNSNSFNQNNNNSYNQNNNTSNHYNQNNNSQYNQNNNSQYNQNNNNNNCNQNNNIPYNLNSSTSYNQSSTNVCNQNNNNNNNNTYNENQIQEEGQKQITNSSKKNQQNSNTNQQNENRRVPIKVTEYSPEWDYTKGGSKMVLCFLPALSNLSEYQMSQFQIGFGSEKVPAYCIQPGVLKCFVPPHEKGIVKLQIYLEDQRIDCIDDKPSYFEFRNQDKKKKKQISKKVIFNQDDEFYKNEFKVRIIDKLNSIQDFISQSSNSKSNQAGFSNHVQIDFVQQDGDSKQKRKDLQAILESLRDSLDNLNNQNFNTLLTNILSIAEGNLKKNQIKKWIDQVDDNGYGLIHYVVILGFDSSFNILKEFDCNLNLQSKNKITPLQLAFALNQEKIVEILIKSGALGENLNQQLQGGQIKGDIQQISSLLNLGTIYQSRNILDMLVREVTLHDSINNSSLNDHISWNDQDEQEDNYLDIKDLCEPSNENDLIKNLNAISHQLKDLNKKKERVLKKKNNMNNQEGEFFSLTELEKSESYLEEDEEEDYDVDDYDDEDDEEEEDDDDDEDEYSKVFRPLEQNKLLSQDNLDKANKKHKYLRNYSEVNKAYKDKQRDATEFDEKDEQLYMSQNYQCRIKTIQKNVRGWLLRRQYLDIKYATRVLQNYIRQKIAKKHIKPECKNMIKNKLIDWLSIKH</sequence>
<gene>
    <name evidence="9" type="ORF">TTHERM_00145410</name>
</gene>